<dbReference type="GO" id="GO:0035493">
    <property type="term" value="P:SNARE complex assembly"/>
    <property type="evidence" value="ECO:0007669"/>
    <property type="project" value="TreeGrafter"/>
</dbReference>
<keyword evidence="1" id="KW-0175">Coiled coil</keyword>
<organism evidence="2 3">
    <name type="scientific">Dictyostelium firmibasis</name>
    <dbReference type="NCBI Taxonomy" id="79012"/>
    <lineage>
        <taxon>Eukaryota</taxon>
        <taxon>Amoebozoa</taxon>
        <taxon>Evosea</taxon>
        <taxon>Eumycetozoa</taxon>
        <taxon>Dictyostelia</taxon>
        <taxon>Dictyosteliales</taxon>
        <taxon>Dictyosteliaceae</taxon>
        <taxon>Dictyostelium</taxon>
    </lineage>
</organism>
<dbReference type="GO" id="GO:0000149">
    <property type="term" value="F:SNARE binding"/>
    <property type="evidence" value="ECO:0007669"/>
    <property type="project" value="TreeGrafter"/>
</dbReference>
<proteinExistence type="predicted"/>
<reference evidence="2 3" key="1">
    <citation type="submission" date="2023-11" db="EMBL/GenBank/DDBJ databases">
        <title>Dfirmibasis_genome.</title>
        <authorList>
            <person name="Edelbroek B."/>
            <person name="Kjellin J."/>
            <person name="Jerlstrom-Hultqvist J."/>
            <person name="Soderbom F."/>
        </authorList>
    </citation>
    <scope>NUCLEOTIDE SEQUENCE [LARGE SCALE GENOMIC DNA]</scope>
    <source>
        <strain evidence="2 3">TNS-C-14</strain>
    </source>
</reference>
<dbReference type="InterPro" id="IPR018791">
    <property type="entry name" value="UV_resistance/autophagy_Atg14"/>
</dbReference>
<evidence type="ECO:0000313" key="2">
    <source>
        <dbReference type="EMBL" id="KAK5581434.1"/>
    </source>
</evidence>
<evidence type="ECO:0000313" key="3">
    <source>
        <dbReference type="Proteomes" id="UP001344447"/>
    </source>
</evidence>
<evidence type="ECO:0000256" key="1">
    <source>
        <dbReference type="ARBA" id="ARBA00023054"/>
    </source>
</evidence>
<dbReference type="PANTHER" id="PTHR15157">
    <property type="entry name" value="UV RADIATION RESISTANCE-ASSOCIATED GENE PROTEIN"/>
    <property type="match status" value="1"/>
</dbReference>
<dbReference type="EMBL" id="JAVFKY010000002">
    <property type="protein sequence ID" value="KAK5581434.1"/>
    <property type="molecule type" value="Genomic_DNA"/>
</dbReference>
<accession>A0AAN7YRG4</accession>
<dbReference type="AlphaFoldDB" id="A0AAN7YRG4"/>
<dbReference type="PANTHER" id="PTHR15157:SF12">
    <property type="entry name" value="AUTOPHAGY-RELATED PROTEIN 14"/>
    <property type="match status" value="1"/>
</dbReference>
<keyword evidence="3" id="KW-1185">Reference proteome</keyword>
<sequence>MNFFFNCCSCNNRFNFQESYCEPCLQRIKYDQSRVFELIQSIFDKKKANLIEKNKILESTTQPKNQLQEQIDIKKTYLESKKIQIEILKNKIQTLKTTVSKDNGLIEVKKKYLSTRRSSLKKNKISFETVNNSKSGFSSLGDEIQKKKDQLAAENTALQIVKRSKIEQLTNSMTRLQLNPSAPDHFFLFNMVLNDQQLLKFPKDVIFTTLGYISKIVVLISGILGITLPYHLLSKGSKSTIHHNMKSKDYPLYYQQKTKSREFQKALHLLGENIIFLRCYHGIQTPKESNLLFLKNIFELIKSNNLGKDQQYLEIGSPMSGEYDDCAKEDEWEVVTSIDEDDSFEKFVYDQ</sequence>
<dbReference type="Proteomes" id="UP001344447">
    <property type="component" value="Unassembled WGS sequence"/>
</dbReference>
<name>A0AAN7YRG4_9MYCE</name>
<comment type="caution">
    <text evidence="2">The sequence shown here is derived from an EMBL/GenBank/DDBJ whole genome shotgun (WGS) entry which is preliminary data.</text>
</comment>
<dbReference type="GO" id="GO:0005768">
    <property type="term" value="C:endosome"/>
    <property type="evidence" value="ECO:0007669"/>
    <property type="project" value="TreeGrafter"/>
</dbReference>
<evidence type="ECO:0008006" key="4">
    <source>
        <dbReference type="Google" id="ProtNLM"/>
    </source>
</evidence>
<gene>
    <name evidence="2" type="ORF">RB653_001467</name>
</gene>
<dbReference type="Pfam" id="PF10186">
    <property type="entry name" value="ATG14"/>
    <property type="match status" value="1"/>
</dbReference>
<dbReference type="GO" id="GO:0032991">
    <property type="term" value="C:protein-containing complex"/>
    <property type="evidence" value="ECO:0007669"/>
    <property type="project" value="UniProtKB-ARBA"/>
</dbReference>
<dbReference type="GO" id="GO:0000323">
    <property type="term" value="C:lytic vacuole"/>
    <property type="evidence" value="ECO:0007669"/>
    <property type="project" value="TreeGrafter"/>
</dbReference>
<protein>
    <recommendedName>
        <fullName evidence="4">Autophagy-related protein 14</fullName>
    </recommendedName>
</protein>